<evidence type="ECO:0000313" key="3">
    <source>
        <dbReference type="Proteomes" id="UP000027073"/>
    </source>
</evidence>
<proteinExistence type="predicted"/>
<keyword evidence="1" id="KW-0732">Signal</keyword>
<reference evidence="3" key="1">
    <citation type="journal article" date="2014" name="Proc. Natl. Acad. Sci. U.S.A.">
        <title>Extensive sampling of basidiomycete genomes demonstrates inadequacy of the white-rot/brown-rot paradigm for wood decay fungi.</title>
        <authorList>
            <person name="Riley R."/>
            <person name="Salamov A.A."/>
            <person name="Brown D.W."/>
            <person name="Nagy L.G."/>
            <person name="Floudas D."/>
            <person name="Held B.W."/>
            <person name="Levasseur A."/>
            <person name="Lombard V."/>
            <person name="Morin E."/>
            <person name="Otillar R."/>
            <person name="Lindquist E.A."/>
            <person name="Sun H."/>
            <person name="LaButti K.M."/>
            <person name="Schmutz J."/>
            <person name="Jabbour D."/>
            <person name="Luo H."/>
            <person name="Baker S.E."/>
            <person name="Pisabarro A.G."/>
            <person name="Walton J.D."/>
            <person name="Blanchette R.A."/>
            <person name="Henrissat B."/>
            <person name="Martin F."/>
            <person name="Cullen D."/>
            <person name="Hibbett D.S."/>
            <person name="Grigoriev I.V."/>
        </authorList>
    </citation>
    <scope>NUCLEOTIDE SEQUENCE [LARGE SCALE GENOMIC DNA]</scope>
    <source>
        <strain evidence="3">PC15</strain>
    </source>
</reference>
<sequence>MVAFLRIFSVFSYCLLAACLRHIQTTRLGLDPPTINRLNGESFQQDALATFNGYQYAVFWEASERNVSVRHVVVARRVVGGEFEKLVLADYGQVEDDGHDVYVA</sequence>
<dbReference type="VEuPathDB" id="FungiDB:PLEOSDRAFT_1051163"/>
<name>A0A067NEY9_PLEO1</name>
<accession>A0A067NEY9</accession>
<dbReference type="AlphaFoldDB" id="A0A067NEY9"/>
<dbReference type="InParanoid" id="A0A067NEY9"/>
<dbReference type="Proteomes" id="UP000027073">
    <property type="component" value="Unassembled WGS sequence"/>
</dbReference>
<feature type="signal peptide" evidence="1">
    <location>
        <begin position="1"/>
        <end position="25"/>
    </location>
</feature>
<evidence type="ECO:0000256" key="1">
    <source>
        <dbReference type="SAM" id="SignalP"/>
    </source>
</evidence>
<dbReference type="EMBL" id="KL198014">
    <property type="protein sequence ID" value="KDQ22682.1"/>
    <property type="molecule type" value="Genomic_DNA"/>
</dbReference>
<dbReference type="HOGENOM" id="CLU_2251196_0_0_1"/>
<organism evidence="2 3">
    <name type="scientific">Pleurotus ostreatus (strain PC15)</name>
    <name type="common">Oyster mushroom</name>
    <dbReference type="NCBI Taxonomy" id="1137138"/>
    <lineage>
        <taxon>Eukaryota</taxon>
        <taxon>Fungi</taxon>
        <taxon>Dikarya</taxon>
        <taxon>Basidiomycota</taxon>
        <taxon>Agaricomycotina</taxon>
        <taxon>Agaricomycetes</taxon>
        <taxon>Agaricomycetidae</taxon>
        <taxon>Agaricales</taxon>
        <taxon>Pleurotineae</taxon>
        <taxon>Pleurotaceae</taxon>
        <taxon>Pleurotus</taxon>
    </lineage>
</organism>
<feature type="chain" id="PRO_5001646553" evidence="1">
    <location>
        <begin position="26"/>
        <end position="104"/>
    </location>
</feature>
<evidence type="ECO:0000313" key="2">
    <source>
        <dbReference type="EMBL" id="KDQ22682.1"/>
    </source>
</evidence>
<gene>
    <name evidence="2" type="ORF">PLEOSDRAFT_1051163</name>
</gene>
<dbReference type="PROSITE" id="PS51257">
    <property type="entry name" value="PROKAR_LIPOPROTEIN"/>
    <property type="match status" value="1"/>
</dbReference>
<protein>
    <submittedName>
        <fullName evidence="2">Uncharacterized protein</fullName>
    </submittedName>
</protein>